<name>A0ABS8VB93_DATST</name>
<dbReference type="EMBL" id="JACEIK010004052">
    <property type="protein sequence ID" value="MCD9643999.1"/>
    <property type="molecule type" value="Genomic_DNA"/>
</dbReference>
<evidence type="ECO:0000313" key="3">
    <source>
        <dbReference type="Proteomes" id="UP000823775"/>
    </source>
</evidence>
<sequence length="169" mass="18172">MHSSDEGPLMTHEYSDWWPTHRRSMLRRSTHIILRVPRNDDAPSSTKDGQPQLNGQGKLSHCSKPKVTPSNPMQTIKVGSNSKILKGKDTQDDKEVNHSSLAPKAATTTASEAIDIAHKRKRPSSSSGNCAEKSLGVVPFCSGTSKPPISLNGDGITSAASSSNESNRL</sequence>
<gene>
    <name evidence="2" type="ORF">HAX54_031956</name>
</gene>
<feature type="region of interest" description="Disordered" evidence="1">
    <location>
        <begin position="36"/>
        <end position="169"/>
    </location>
</feature>
<feature type="compositionally biased region" description="Polar residues" evidence="1">
    <location>
        <begin position="42"/>
        <end position="57"/>
    </location>
</feature>
<accession>A0ABS8VB93</accession>
<feature type="compositionally biased region" description="Polar residues" evidence="1">
    <location>
        <begin position="68"/>
        <end position="83"/>
    </location>
</feature>
<dbReference type="Proteomes" id="UP000823775">
    <property type="component" value="Unassembled WGS sequence"/>
</dbReference>
<feature type="compositionally biased region" description="Basic and acidic residues" evidence="1">
    <location>
        <begin position="86"/>
        <end position="97"/>
    </location>
</feature>
<protein>
    <submittedName>
        <fullName evidence="2">Uncharacterized protein</fullName>
    </submittedName>
</protein>
<organism evidence="2 3">
    <name type="scientific">Datura stramonium</name>
    <name type="common">Jimsonweed</name>
    <name type="synonym">Common thornapple</name>
    <dbReference type="NCBI Taxonomy" id="4076"/>
    <lineage>
        <taxon>Eukaryota</taxon>
        <taxon>Viridiplantae</taxon>
        <taxon>Streptophyta</taxon>
        <taxon>Embryophyta</taxon>
        <taxon>Tracheophyta</taxon>
        <taxon>Spermatophyta</taxon>
        <taxon>Magnoliopsida</taxon>
        <taxon>eudicotyledons</taxon>
        <taxon>Gunneridae</taxon>
        <taxon>Pentapetalae</taxon>
        <taxon>asterids</taxon>
        <taxon>lamiids</taxon>
        <taxon>Solanales</taxon>
        <taxon>Solanaceae</taxon>
        <taxon>Solanoideae</taxon>
        <taxon>Datureae</taxon>
        <taxon>Datura</taxon>
    </lineage>
</organism>
<comment type="caution">
    <text evidence="2">The sequence shown here is derived from an EMBL/GenBank/DDBJ whole genome shotgun (WGS) entry which is preliminary data.</text>
</comment>
<evidence type="ECO:0000256" key="1">
    <source>
        <dbReference type="SAM" id="MobiDB-lite"/>
    </source>
</evidence>
<evidence type="ECO:0000313" key="2">
    <source>
        <dbReference type="EMBL" id="MCD9643999.1"/>
    </source>
</evidence>
<proteinExistence type="predicted"/>
<feature type="compositionally biased region" description="Polar residues" evidence="1">
    <location>
        <begin position="158"/>
        <end position="169"/>
    </location>
</feature>
<keyword evidence="3" id="KW-1185">Reference proteome</keyword>
<reference evidence="2 3" key="1">
    <citation type="journal article" date="2021" name="BMC Genomics">
        <title>Datura genome reveals duplications of psychoactive alkaloid biosynthetic genes and high mutation rate following tissue culture.</title>
        <authorList>
            <person name="Rajewski A."/>
            <person name="Carter-House D."/>
            <person name="Stajich J."/>
            <person name="Litt A."/>
        </authorList>
    </citation>
    <scope>NUCLEOTIDE SEQUENCE [LARGE SCALE GENOMIC DNA]</scope>
    <source>
        <strain evidence="2">AR-01</strain>
    </source>
</reference>